<dbReference type="NCBIfam" id="TIGR00229">
    <property type="entry name" value="sensory_box"/>
    <property type="match status" value="1"/>
</dbReference>
<dbReference type="PANTHER" id="PTHR45339">
    <property type="entry name" value="HYBRID SIGNAL TRANSDUCTION HISTIDINE KINASE J"/>
    <property type="match status" value="1"/>
</dbReference>
<dbReference type="InterPro" id="IPR000700">
    <property type="entry name" value="PAS-assoc_C"/>
</dbReference>
<organism evidence="19 20">
    <name type="scientific">Methylogaea oryzae</name>
    <dbReference type="NCBI Taxonomy" id="1295382"/>
    <lineage>
        <taxon>Bacteria</taxon>
        <taxon>Pseudomonadati</taxon>
        <taxon>Pseudomonadota</taxon>
        <taxon>Gammaproteobacteria</taxon>
        <taxon>Methylococcales</taxon>
        <taxon>Methylococcaceae</taxon>
        <taxon>Methylogaea</taxon>
    </lineage>
</organism>
<protein>
    <recommendedName>
        <fullName evidence="3">histidine kinase</fullName>
        <ecNumber evidence="3">2.7.13.3</ecNumber>
    </recommendedName>
</protein>
<keyword evidence="11" id="KW-0131">Cell cycle</keyword>
<keyword evidence="9" id="KW-0902">Two-component regulatory system</keyword>
<feature type="modified residue" description="4-aspartylphosphate" evidence="12">
    <location>
        <position position="834"/>
    </location>
</feature>
<dbReference type="Pfam" id="PF02518">
    <property type="entry name" value="HATPase_c"/>
    <property type="match status" value="1"/>
</dbReference>
<dbReference type="Pfam" id="PF00072">
    <property type="entry name" value="Response_reg"/>
    <property type="match status" value="1"/>
</dbReference>
<dbReference type="SMART" id="SM00086">
    <property type="entry name" value="PAC"/>
    <property type="match status" value="1"/>
</dbReference>
<evidence type="ECO:0000256" key="2">
    <source>
        <dbReference type="ARBA" id="ARBA00004370"/>
    </source>
</evidence>
<proteinExistence type="predicted"/>
<evidence type="ECO:0000259" key="18">
    <source>
        <dbReference type="PROSITE" id="PS50113"/>
    </source>
</evidence>
<evidence type="ECO:0000259" key="16">
    <source>
        <dbReference type="PROSITE" id="PS50110"/>
    </source>
</evidence>
<dbReference type="PANTHER" id="PTHR45339:SF1">
    <property type="entry name" value="HYBRID SIGNAL TRANSDUCTION HISTIDINE KINASE J"/>
    <property type="match status" value="1"/>
</dbReference>
<sequence>MDRSFSFMSMPAFFFSRPAARRRIFPLLCLLLWCRPAVTAEPPLEAVTLQLRWLHQFQFAGYYAAQEKGYYREAGLDVTISPGRPGLQPIGEVLAGRAQFGVANSELLHQRLLGRPLVALAAVFQHSPSVLLVRADSGIRSPQDLVGKRVMMIGDDTDADFLAMLRNEGVDVSRLARLNSSYDVGDLLDGRTDAFNAYVTNEPYLLEQRGVLPAVISPITYGIDFYSDILFTSEQELAERPDRVKAFRDASLRGWDYAMRHPDEIIELILRRYGSGKSREHLRYEADAMRRLILPELVELGHMNPGRWRRMADSFVQLGMVKADYRLDGFLYDPDPKVGYSRVKWLGGAAGGILILLAGTALCQGIFNRRLQREVRERKQAEDQLRQTGARLRHLIDGGPAVVYSLLPSLQAEGGFAMDYVSAALVRLAGYPPAQWHEPAFWSEHVHPDDRQGVSGLNRRLLRERGTLVHEYRFRHADGHYFWVHDSLTVICDEEGRPVEIIGTWIDISARKEAEAALVAAKDEADRANRAKSEFLANMSHEIRTPMNAVMGFAQLALKTELNPRQHDYVERIDRASKALLGVINDVLDFSKIEAGRMDLERIAFRLDAALDSVYSLNAVAAEQKGLLLRFNVAPDVPAILVGDPLRLSQVLINLVSNAVKFTAAGEVSLLVAKRRERKGQARLLFTVRDTGSGIREEVLPYLFEPFTQEDSSTTRRFGGSGLGLAISQRLVKLMGGVIEVRSAYGQGSQFSFVADFGLAAQVVPAIPPARPPLPAAAQAGIRLLLVEDHDVNRSLMLEVLQEAGFVVDVAVNGREAVERVARFSRDYGAVLMDLQMPEMDGFDATRLIRRGLGVTDLPIIAITAHALGSERGKSMEAGMNDFLTKPVDTGLLVDTVRRWLAASPL</sequence>
<dbReference type="InterPro" id="IPR001789">
    <property type="entry name" value="Sig_transdc_resp-reg_receiver"/>
</dbReference>
<dbReference type="GO" id="GO:0000155">
    <property type="term" value="F:phosphorelay sensor kinase activity"/>
    <property type="evidence" value="ECO:0007669"/>
    <property type="project" value="InterPro"/>
</dbReference>
<dbReference type="InterPro" id="IPR003661">
    <property type="entry name" value="HisK_dim/P_dom"/>
</dbReference>
<evidence type="ECO:0000256" key="14">
    <source>
        <dbReference type="SAM" id="SignalP"/>
    </source>
</evidence>
<dbReference type="InterPro" id="IPR015168">
    <property type="entry name" value="SsuA/THI5"/>
</dbReference>
<dbReference type="CDD" id="cd00082">
    <property type="entry name" value="HisKA"/>
    <property type="match status" value="1"/>
</dbReference>
<dbReference type="Pfam" id="PF09084">
    <property type="entry name" value="NMT1"/>
    <property type="match status" value="1"/>
</dbReference>
<dbReference type="InterPro" id="IPR003594">
    <property type="entry name" value="HATPase_dom"/>
</dbReference>
<dbReference type="InterPro" id="IPR001610">
    <property type="entry name" value="PAC"/>
</dbReference>
<comment type="subcellular location">
    <subcellularLocation>
        <location evidence="2">Membrane</location>
    </subcellularLocation>
</comment>
<keyword evidence="13" id="KW-0175">Coiled coil</keyword>
<evidence type="ECO:0000256" key="5">
    <source>
        <dbReference type="ARBA" id="ARBA00022679"/>
    </source>
</evidence>
<dbReference type="CDD" id="cd00130">
    <property type="entry name" value="PAS"/>
    <property type="match status" value="1"/>
</dbReference>
<feature type="coiled-coil region" evidence="13">
    <location>
        <begin position="511"/>
        <end position="538"/>
    </location>
</feature>
<keyword evidence="8" id="KW-0067">ATP-binding</keyword>
<name>A0A8D4VLY0_9GAMM</name>
<dbReference type="EMBL" id="AP019782">
    <property type="protein sequence ID" value="BBL70026.1"/>
    <property type="molecule type" value="Genomic_DNA"/>
</dbReference>
<evidence type="ECO:0000259" key="17">
    <source>
        <dbReference type="PROSITE" id="PS50112"/>
    </source>
</evidence>
<keyword evidence="4 12" id="KW-0597">Phosphoprotein</keyword>
<feature type="domain" description="PAS" evidence="17">
    <location>
        <begin position="388"/>
        <end position="465"/>
    </location>
</feature>
<feature type="signal peptide" evidence="14">
    <location>
        <begin position="1"/>
        <end position="40"/>
    </location>
</feature>
<evidence type="ECO:0000256" key="3">
    <source>
        <dbReference type="ARBA" id="ARBA00012438"/>
    </source>
</evidence>
<keyword evidence="10" id="KW-0472">Membrane</keyword>
<evidence type="ECO:0000256" key="6">
    <source>
        <dbReference type="ARBA" id="ARBA00022741"/>
    </source>
</evidence>
<evidence type="ECO:0000313" key="20">
    <source>
        <dbReference type="Proteomes" id="UP000824988"/>
    </source>
</evidence>
<evidence type="ECO:0000256" key="10">
    <source>
        <dbReference type="ARBA" id="ARBA00023136"/>
    </source>
</evidence>
<dbReference type="Pfam" id="PF08447">
    <property type="entry name" value="PAS_3"/>
    <property type="match status" value="1"/>
</dbReference>
<evidence type="ECO:0000256" key="4">
    <source>
        <dbReference type="ARBA" id="ARBA00022553"/>
    </source>
</evidence>
<dbReference type="EC" id="2.7.13.3" evidence="3"/>
<dbReference type="PROSITE" id="PS50109">
    <property type="entry name" value="HIS_KIN"/>
    <property type="match status" value="1"/>
</dbReference>
<keyword evidence="7" id="KW-0418">Kinase</keyword>
<dbReference type="AlphaFoldDB" id="A0A8D4VLY0"/>
<evidence type="ECO:0000256" key="12">
    <source>
        <dbReference type="PROSITE-ProRule" id="PRU00169"/>
    </source>
</evidence>
<evidence type="ECO:0000256" key="8">
    <source>
        <dbReference type="ARBA" id="ARBA00022840"/>
    </source>
</evidence>
<dbReference type="PROSITE" id="PS50113">
    <property type="entry name" value="PAC"/>
    <property type="match status" value="1"/>
</dbReference>
<dbReference type="Pfam" id="PF00512">
    <property type="entry name" value="HisKA"/>
    <property type="match status" value="1"/>
</dbReference>
<dbReference type="Proteomes" id="UP000824988">
    <property type="component" value="Chromosome"/>
</dbReference>
<feature type="domain" description="Histidine kinase" evidence="15">
    <location>
        <begin position="538"/>
        <end position="759"/>
    </location>
</feature>
<gene>
    <name evidence="19" type="ORF">MoryE10_06320</name>
</gene>
<dbReference type="RefSeq" id="WP_221048181.1">
    <property type="nucleotide sequence ID" value="NZ_AP019782.1"/>
</dbReference>
<evidence type="ECO:0000256" key="1">
    <source>
        <dbReference type="ARBA" id="ARBA00000085"/>
    </source>
</evidence>
<dbReference type="CDD" id="cd16922">
    <property type="entry name" value="HATPase_EvgS-ArcB-TorS-like"/>
    <property type="match status" value="1"/>
</dbReference>
<dbReference type="InterPro" id="IPR005467">
    <property type="entry name" value="His_kinase_dom"/>
</dbReference>
<keyword evidence="20" id="KW-1185">Reference proteome</keyword>
<dbReference type="SMART" id="SM00388">
    <property type="entry name" value="HisKA"/>
    <property type="match status" value="1"/>
</dbReference>
<dbReference type="GO" id="GO:0016020">
    <property type="term" value="C:membrane"/>
    <property type="evidence" value="ECO:0007669"/>
    <property type="project" value="UniProtKB-SubCell"/>
</dbReference>
<dbReference type="FunFam" id="1.10.287.130:FF:000038">
    <property type="entry name" value="Sensory transduction histidine kinase"/>
    <property type="match status" value="1"/>
</dbReference>
<dbReference type="SMART" id="SM00387">
    <property type="entry name" value="HATPase_c"/>
    <property type="match status" value="1"/>
</dbReference>
<dbReference type="PROSITE" id="PS50110">
    <property type="entry name" value="RESPONSE_REGULATORY"/>
    <property type="match status" value="1"/>
</dbReference>
<evidence type="ECO:0000259" key="15">
    <source>
        <dbReference type="PROSITE" id="PS50109"/>
    </source>
</evidence>
<feature type="domain" description="PAC" evidence="18">
    <location>
        <begin position="468"/>
        <end position="520"/>
    </location>
</feature>
<evidence type="ECO:0000313" key="19">
    <source>
        <dbReference type="EMBL" id="BBL70026.1"/>
    </source>
</evidence>
<evidence type="ECO:0000256" key="7">
    <source>
        <dbReference type="ARBA" id="ARBA00022777"/>
    </source>
</evidence>
<keyword evidence="14" id="KW-0732">Signal</keyword>
<evidence type="ECO:0000256" key="13">
    <source>
        <dbReference type="SAM" id="Coils"/>
    </source>
</evidence>
<comment type="catalytic activity">
    <reaction evidence="1">
        <text>ATP + protein L-histidine = ADP + protein N-phospho-L-histidine.</text>
        <dbReference type="EC" id="2.7.13.3"/>
    </reaction>
</comment>
<feature type="chain" id="PRO_5034236128" description="histidine kinase" evidence="14">
    <location>
        <begin position="41"/>
        <end position="906"/>
    </location>
</feature>
<dbReference type="InterPro" id="IPR013655">
    <property type="entry name" value="PAS_fold_3"/>
</dbReference>
<dbReference type="SMART" id="SM00448">
    <property type="entry name" value="REC"/>
    <property type="match status" value="1"/>
</dbReference>
<evidence type="ECO:0000256" key="9">
    <source>
        <dbReference type="ARBA" id="ARBA00023012"/>
    </source>
</evidence>
<dbReference type="CDD" id="cd17546">
    <property type="entry name" value="REC_hyHK_CKI1_RcsC-like"/>
    <property type="match status" value="1"/>
</dbReference>
<accession>A0A8D4VLY0</accession>
<dbReference type="PROSITE" id="PS50112">
    <property type="entry name" value="PAS"/>
    <property type="match status" value="1"/>
</dbReference>
<feature type="domain" description="Response regulatory" evidence="16">
    <location>
        <begin position="783"/>
        <end position="901"/>
    </location>
</feature>
<reference evidence="19" key="1">
    <citation type="submission" date="2019-06" db="EMBL/GenBank/DDBJ databases">
        <title>Complete genome sequence of Methylogaea oryzae strain JCM16910.</title>
        <authorList>
            <person name="Asakawa S."/>
        </authorList>
    </citation>
    <scope>NUCLEOTIDE SEQUENCE</scope>
    <source>
        <strain evidence="19">E10</strain>
    </source>
</reference>
<dbReference type="InterPro" id="IPR000014">
    <property type="entry name" value="PAS"/>
</dbReference>
<evidence type="ECO:0000256" key="11">
    <source>
        <dbReference type="ARBA" id="ARBA00023306"/>
    </source>
</evidence>
<dbReference type="FunFam" id="3.30.565.10:FF:000010">
    <property type="entry name" value="Sensor histidine kinase RcsC"/>
    <property type="match status" value="1"/>
</dbReference>
<keyword evidence="6" id="KW-0547">Nucleotide-binding</keyword>
<dbReference type="KEGG" id="moz:MoryE10_06320"/>
<dbReference type="GO" id="GO:0005524">
    <property type="term" value="F:ATP binding"/>
    <property type="evidence" value="ECO:0007669"/>
    <property type="project" value="UniProtKB-KW"/>
</dbReference>
<keyword evidence="5" id="KW-0808">Transferase</keyword>